<dbReference type="InterPro" id="IPR052188">
    <property type="entry name" value="Ni-pincer_cofactor_biosynth"/>
</dbReference>
<evidence type="ECO:0000259" key="1">
    <source>
        <dbReference type="Pfam" id="PF02540"/>
    </source>
</evidence>
<dbReference type="InterPro" id="IPR014729">
    <property type="entry name" value="Rossmann-like_a/b/a_fold"/>
</dbReference>
<evidence type="ECO:0000313" key="3">
    <source>
        <dbReference type="Proteomes" id="UP000002457"/>
    </source>
</evidence>
<dbReference type="PIRSF" id="PIRSF006661">
    <property type="entry name" value="PP-lp_UCP006661"/>
    <property type="match status" value="1"/>
</dbReference>
<protein>
    <submittedName>
        <fullName evidence="2">PP-loop domain-containing protein</fullName>
    </submittedName>
</protein>
<dbReference type="GeneID" id="7271492"/>
<dbReference type="GO" id="GO:0006163">
    <property type="term" value="P:purine nucleotide metabolic process"/>
    <property type="evidence" value="ECO:0007669"/>
    <property type="project" value="UniProtKB-ARBA"/>
</dbReference>
<dbReference type="GO" id="GO:0016783">
    <property type="term" value="F:sulfurtransferase activity"/>
    <property type="evidence" value="ECO:0007669"/>
    <property type="project" value="InterPro"/>
</dbReference>
<dbReference type="eggNOG" id="arCOG00043">
    <property type="taxonomic scope" value="Archaea"/>
</dbReference>
<dbReference type="EMBL" id="CP001338">
    <property type="protein sequence ID" value="ACL16552.1"/>
    <property type="molecule type" value="Genomic_DNA"/>
</dbReference>
<dbReference type="AlphaFoldDB" id="B8GHE7"/>
<dbReference type="Gene3D" id="3.40.50.620">
    <property type="entry name" value="HUPs"/>
    <property type="match status" value="1"/>
</dbReference>
<sequence length="265" mass="29660">MEYITELSALKDVIRARGSLLIAFSGGVDSSLLAVIAREVLRDRMNCVLLDSPLLPRRSYREAIALAGEYDLPLTVLSFSLLSRDDILRNSRDRCYFCKKGTAELFHNELVRLGFSGVADGVNLSDYGEHRPGLIACEEEGILHPFVEAGITKPMIRAIARSMSLSFWNKPSAACLASRLPYGDEITPERLHMIEVAEDALFDLGYQGFRVRMHGTIARVEMRRDLMEQAFKDRDAILAALKSAGFRYCTLDLEGYRTGSMDEVL</sequence>
<dbReference type="PANTHER" id="PTHR43169">
    <property type="entry name" value="EXSB FAMILY PROTEIN"/>
    <property type="match status" value="1"/>
</dbReference>
<dbReference type="PANTHER" id="PTHR43169:SF2">
    <property type="entry name" value="NAD_GMP SYNTHASE DOMAIN-CONTAINING PROTEIN"/>
    <property type="match status" value="1"/>
</dbReference>
<accession>B8GHE7</accession>
<proteinExistence type="predicted"/>
<dbReference type="InterPro" id="IPR022310">
    <property type="entry name" value="NAD/GMP_synthase"/>
</dbReference>
<evidence type="ECO:0000313" key="2">
    <source>
        <dbReference type="EMBL" id="ACL16552.1"/>
    </source>
</evidence>
<name>B8GHE7_METPE</name>
<dbReference type="KEGG" id="mpl:Mpal_1214"/>
<dbReference type="Proteomes" id="UP000002457">
    <property type="component" value="Chromosome"/>
</dbReference>
<dbReference type="InterPro" id="IPR005232">
    <property type="entry name" value="LarE"/>
</dbReference>
<dbReference type="NCBIfam" id="TIGR00268">
    <property type="entry name" value="ATP-dependent sacrificial sulfur transferase LarE"/>
    <property type="match status" value="1"/>
</dbReference>
<organism evidence="2 3">
    <name type="scientific">Methanosphaerula palustris (strain ATCC BAA-1556 / DSM 19958 / E1-9c)</name>
    <dbReference type="NCBI Taxonomy" id="521011"/>
    <lineage>
        <taxon>Archaea</taxon>
        <taxon>Methanobacteriati</taxon>
        <taxon>Methanobacteriota</taxon>
        <taxon>Stenosarchaea group</taxon>
        <taxon>Methanomicrobia</taxon>
        <taxon>Methanomicrobiales</taxon>
        <taxon>Methanoregulaceae</taxon>
        <taxon>Methanosphaerula</taxon>
    </lineage>
</organism>
<feature type="domain" description="NAD/GMP synthase" evidence="1">
    <location>
        <begin position="19"/>
        <end position="75"/>
    </location>
</feature>
<dbReference type="HOGENOM" id="CLU_061181_2_0_2"/>
<keyword evidence="3" id="KW-1185">Reference proteome</keyword>
<dbReference type="OrthoDB" id="61764at2157"/>
<gene>
    <name evidence="2" type="ordered locus">Mpal_1214</name>
</gene>
<dbReference type="Pfam" id="PF02540">
    <property type="entry name" value="NAD_synthase"/>
    <property type="match status" value="1"/>
</dbReference>
<dbReference type="RefSeq" id="WP_012617871.1">
    <property type="nucleotide sequence ID" value="NC_011832.1"/>
</dbReference>
<dbReference type="CDD" id="cd01990">
    <property type="entry name" value="LarE-like"/>
    <property type="match status" value="1"/>
</dbReference>
<dbReference type="SUPFAM" id="SSF52402">
    <property type="entry name" value="Adenine nucleotide alpha hydrolases-like"/>
    <property type="match status" value="1"/>
</dbReference>
<dbReference type="STRING" id="521011.Mpal_1214"/>
<reference evidence="2 3" key="1">
    <citation type="journal article" date="2015" name="Genome Announc.">
        <title>Complete Genome Sequence of Methanosphaerula palustris E1-9CT, a Hydrogenotrophic Methanogen Isolated from a Minerotrophic Fen Peatland.</title>
        <authorList>
            <person name="Cadillo-Quiroz H."/>
            <person name="Browne P."/>
            <person name="Kyrpides N."/>
            <person name="Woyke T."/>
            <person name="Goodwin L."/>
            <person name="Detter C."/>
            <person name="Yavitt J.B."/>
            <person name="Zinder S.H."/>
        </authorList>
    </citation>
    <scope>NUCLEOTIDE SEQUENCE [LARGE SCALE GENOMIC DNA]</scope>
    <source>
        <strain evidence="3">ATCC BAA-1556 / DSM 19958 / E1-9c</strain>
    </source>
</reference>